<reference evidence="3" key="1">
    <citation type="submission" date="2018-05" db="EMBL/GenBank/DDBJ databases">
        <authorList>
            <person name="Lanie J.A."/>
            <person name="Ng W.-L."/>
            <person name="Kazmierczak K.M."/>
            <person name="Andrzejewski T.M."/>
            <person name="Davidsen T.M."/>
            <person name="Wayne K.J."/>
            <person name="Tettelin H."/>
            <person name="Glass J.I."/>
            <person name="Rusch D."/>
            <person name="Podicherti R."/>
            <person name="Tsui H.-C.T."/>
            <person name="Winkler M.E."/>
        </authorList>
    </citation>
    <scope>NUCLEOTIDE SEQUENCE</scope>
</reference>
<dbReference type="Pfam" id="PF05292">
    <property type="entry name" value="MCD"/>
    <property type="match status" value="1"/>
</dbReference>
<proteinExistence type="predicted"/>
<dbReference type="EMBL" id="UINC01027532">
    <property type="protein sequence ID" value="SVB06927.1"/>
    <property type="molecule type" value="Genomic_DNA"/>
</dbReference>
<dbReference type="PANTHER" id="PTHR28641:SF1">
    <property type="entry name" value="MALONYL-COA DECARBOXYLASE, MITOCHONDRIAL"/>
    <property type="match status" value="1"/>
</dbReference>
<gene>
    <name evidence="3" type="ORF">METZ01_LOCUS159781</name>
</gene>
<dbReference type="InterPro" id="IPR042303">
    <property type="entry name" value="Malonyl_CoA_deC_C_sf"/>
</dbReference>
<evidence type="ECO:0000259" key="2">
    <source>
        <dbReference type="Pfam" id="PF17408"/>
    </source>
</evidence>
<dbReference type="Gene3D" id="3.40.630.150">
    <property type="entry name" value="Malonyl-CoA decarboxylase, catalytic domain"/>
    <property type="match status" value="1"/>
</dbReference>
<accession>A0A382B134</accession>
<dbReference type="InterPro" id="IPR038917">
    <property type="entry name" value="Malonyl_CoA_deC"/>
</dbReference>
<dbReference type="PANTHER" id="PTHR28641">
    <property type="match status" value="1"/>
</dbReference>
<dbReference type="Gene3D" id="1.20.140.90">
    <property type="entry name" value="Malonyl-CoA decarboxylase, oligemerization domain"/>
    <property type="match status" value="1"/>
</dbReference>
<dbReference type="GO" id="GO:0050080">
    <property type="term" value="F:malonyl-CoA decarboxylase activity"/>
    <property type="evidence" value="ECO:0007669"/>
    <property type="project" value="InterPro"/>
</dbReference>
<dbReference type="InterPro" id="IPR038351">
    <property type="entry name" value="MCD_N_sf"/>
</dbReference>
<dbReference type="Pfam" id="PF17408">
    <property type="entry name" value="MCD_N"/>
    <property type="match status" value="1"/>
</dbReference>
<dbReference type="AlphaFoldDB" id="A0A382B134"/>
<evidence type="ECO:0008006" key="4">
    <source>
        <dbReference type="Google" id="ProtNLM"/>
    </source>
</evidence>
<evidence type="ECO:0000259" key="1">
    <source>
        <dbReference type="Pfam" id="PF05292"/>
    </source>
</evidence>
<protein>
    <recommendedName>
        <fullName evidence="4">Malonyl-CoA decarboxylase</fullName>
    </recommendedName>
</protein>
<dbReference type="InterPro" id="IPR007956">
    <property type="entry name" value="Malonyl_CoA_deC_C"/>
</dbReference>
<sequence>MLHRENLFDRTFAPLRRALFGATTSEDPKAELSQSGVEKLKIRIEDCLYRRGGEVSARARAADLGHFYLKLGREGRRRFLSLLATDYGVDRTRVDAAMTALRALEPGEDSSQAERQLRSDLVPRRVELLKQFNNLSQGVKFLVDMRAEIISMMPETQELRALNDDLRELLTSWFDIGFLNLQRITWDAPAALLEKLMAYEAVHEIRSWDDLKNRLDSDRRCFAFFHPSMPDEPLIFVEVALVSGMADNVQELLDLHALEGDPGKADTAIFYSISNAQAGLAQVSFGDFLIKRVVDELRSDLPNLRTFATLSPVPGFRRWLDKFLAETDVAPWALIQDGLLAEVAGVGSGREALQNFLARDNWHRDEAAVAALRPVLEPLVARYLLKEKKGQWALDPVENFHLSNGARLERINWLGDTSRNGLDSAAGLMVNYLYKLSDIEQNHEDYRGLGKITVAAQVRKALKR</sequence>
<feature type="domain" description="Malonyl-CoA decarboxylase C-terminal" evidence="1">
    <location>
        <begin position="177"/>
        <end position="435"/>
    </location>
</feature>
<evidence type="ECO:0000313" key="3">
    <source>
        <dbReference type="EMBL" id="SVB06927.1"/>
    </source>
</evidence>
<organism evidence="3">
    <name type="scientific">marine metagenome</name>
    <dbReference type="NCBI Taxonomy" id="408172"/>
    <lineage>
        <taxon>unclassified sequences</taxon>
        <taxon>metagenomes</taxon>
        <taxon>ecological metagenomes</taxon>
    </lineage>
</organism>
<feature type="domain" description="Malonyl-CoA decarboxylase N-terminal" evidence="2">
    <location>
        <begin position="87"/>
        <end position="174"/>
    </location>
</feature>
<dbReference type="InterPro" id="IPR035372">
    <property type="entry name" value="MCD_N"/>
</dbReference>
<name>A0A382B134_9ZZZZ</name>
<dbReference type="GO" id="GO:0006633">
    <property type="term" value="P:fatty acid biosynthetic process"/>
    <property type="evidence" value="ECO:0007669"/>
    <property type="project" value="InterPro"/>
</dbReference>